<comment type="caution">
    <text evidence="1">The sequence shown here is derived from an EMBL/GenBank/DDBJ whole genome shotgun (WGS) entry which is preliminary data.</text>
</comment>
<dbReference type="AlphaFoldDB" id="A0A9Q1KJ71"/>
<organism evidence="1 2">
    <name type="scientific">Carnegiea gigantea</name>
    <dbReference type="NCBI Taxonomy" id="171969"/>
    <lineage>
        <taxon>Eukaryota</taxon>
        <taxon>Viridiplantae</taxon>
        <taxon>Streptophyta</taxon>
        <taxon>Embryophyta</taxon>
        <taxon>Tracheophyta</taxon>
        <taxon>Spermatophyta</taxon>
        <taxon>Magnoliopsida</taxon>
        <taxon>eudicotyledons</taxon>
        <taxon>Gunneridae</taxon>
        <taxon>Pentapetalae</taxon>
        <taxon>Caryophyllales</taxon>
        <taxon>Cactineae</taxon>
        <taxon>Cactaceae</taxon>
        <taxon>Cactoideae</taxon>
        <taxon>Echinocereeae</taxon>
        <taxon>Carnegiea</taxon>
    </lineage>
</organism>
<dbReference type="Proteomes" id="UP001153076">
    <property type="component" value="Unassembled WGS sequence"/>
</dbReference>
<reference evidence="1" key="1">
    <citation type="submission" date="2022-04" db="EMBL/GenBank/DDBJ databases">
        <title>Carnegiea gigantea Genome sequencing and assembly v2.</title>
        <authorList>
            <person name="Copetti D."/>
            <person name="Sanderson M.J."/>
            <person name="Burquez A."/>
            <person name="Wojciechowski M.F."/>
        </authorList>
    </citation>
    <scope>NUCLEOTIDE SEQUENCE</scope>
    <source>
        <strain evidence="1">SGP5-SGP5p</strain>
        <tissue evidence="1">Aerial part</tissue>
    </source>
</reference>
<sequence>MTTGVDIEDVACEGDEVGNHSNIVTLMKRWSRSQKLATRDITKGMMAAEMACADSDPCERSVGLEVYLKANYVRFVKLMEQWSLNAVRHGRGPEGMHAKASTCELVEGSHQCGSKGRSWGQVREVIVYNKAHISGKIWDSFKLAPHVDLRYRIALGLAFRQPNTYADAAQWEVVTPECLERRKYV</sequence>
<dbReference type="EMBL" id="JAKOGI010000094">
    <property type="protein sequence ID" value="KAJ8444560.1"/>
    <property type="molecule type" value="Genomic_DNA"/>
</dbReference>
<gene>
    <name evidence="1" type="ORF">Cgig2_021310</name>
</gene>
<protein>
    <submittedName>
        <fullName evidence="1">Uncharacterized protein</fullName>
    </submittedName>
</protein>
<name>A0A9Q1KJ71_9CARY</name>
<keyword evidence="2" id="KW-1185">Reference proteome</keyword>
<proteinExistence type="predicted"/>
<evidence type="ECO:0000313" key="1">
    <source>
        <dbReference type="EMBL" id="KAJ8444560.1"/>
    </source>
</evidence>
<accession>A0A9Q1KJ71</accession>
<evidence type="ECO:0000313" key="2">
    <source>
        <dbReference type="Proteomes" id="UP001153076"/>
    </source>
</evidence>